<evidence type="ECO:0000313" key="2">
    <source>
        <dbReference type="EMBL" id="NIJ52488.1"/>
    </source>
</evidence>
<evidence type="ECO:0000313" key="3">
    <source>
        <dbReference type="Proteomes" id="UP001179181"/>
    </source>
</evidence>
<comment type="caution">
    <text evidence="2">The sequence shown here is derived from an EMBL/GenBank/DDBJ whole genome shotgun (WGS) entry which is preliminary data.</text>
</comment>
<dbReference type="PANTHER" id="PTHR43245">
    <property type="entry name" value="BIFUNCTIONAL POLYMYXIN RESISTANCE PROTEIN ARNA"/>
    <property type="match status" value="1"/>
</dbReference>
<proteinExistence type="predicted"/>
<keyword evidence="3" id="KW-1185">Reference proteome</keyword>
<gene>
    <name evidence="2" type="ORF">FHS68_001658</name>
</gene>
<dbReference type="EMBL" id="JAASQJ010000002">
    <property type="protein sequence ID" value="NIJ52488.1"/>
    <property type="molecule type" value="Genomic_DNA"/>
</dbReference>
<dbReference type="InterPro" id="IPR050177">
    <property type="entry name" value="Lipid_A_modif_metabolic_enz"/>
</dbReference>
<organism evidence="2 3">
    <name type="scientific">Dyadobacter arcticus</name>
    <dbReference type="NCBI Taxonomy" id="1078754"/>
    <lineage>
        <taxon>Bacteria</taxon>
        <taxon>Pseudomonadati</taxon>
        <taxon>Bacteroidota</taxon>
        <taxon>Cytophagia</taxon>
        <taxon>Cytophagales</taxon>
        <taxon>Spirosomataceae</taxon>
        <taxon>Dyadobacter</taxon>
    </lineage>
</organism>
<dbReference type="SUPFAM" id="SSF51735">
    <property type="entry name" value="NAD(P)-binding Rossmann-fold domains"/>
    <property type="match status" value="1"/>
</dbReference>
<keyword evidence="2" id="KW-0413">Isomerase</keyword>
<dbReference type="CDD" id="cd08946">
    <property type="entry name" value="SDR_e"/>
    <property type="match status" value="1"/>
</dbReference>
<dbReference type="InterPro" id="IPR001509">
    <property type="entry name" value="Epimerase_deHydtase"/>
</dbReference>
<evidence type="ECO:0000259" key="1">
    <source>
        <dbReference type="Pfam" id="PF01370"/>
    </source>
</evidence>
<feature type="domain" description="NAD-dependent epimerase/dehydratase" evidence="1">
    <location>
        <begin position="3"/>
        <end position="215"/>
    </location>
</feature>
<dbReference type="InterPro" id="IPR036291">
    <property type="entry name" value="NAD(P)-bd_dom_sf"/>
</dbReference>
<dbReference type="PANTHER" id="PTHR43245:SF54">
    <property type="entry name" value="BLL0593 PROTEIN"/>
    <property type="match status" value="1"/>
</dbReference>
<dbReference type="Gene3D" id="3.40.50.720">
    <property type="entry name" value="NAD(P)-binding Rossmann-like Domain"/>
    <property type="match status" value="1"/>
</dbReference>
<protein>
    <submittedName>
        <fullName evidence="2">UDP-glucose 4-epimerase</fullName>
        <ecNumber evidence="2">5.1.3.2</ecNumber>
    </submittedName>
</protein>
<reference evidence="2 3" key="1">
    <citation type="submission" date="2020-03" db="EMBL/GenBank/DDBJ databases">
        <title>Genomic Encyclopedia of Type Strains, Phase IV (KMG-IV): sequencing the most valuable type-strain genomes for metagenomic binning, comparative biology and taxonomic classification.</title>
        <authorList>
            <person name="Goeker M."/>
        </authorList>
    </citation>
    <scope>NUCLEOTIDE SEQUENCE [LARGE SCALE GENOMIC DNA]</scope>
    <source>
        <strain evidence="2 3">DSM 102865</strain>
    </source>
</reference>
<accession>A0ABX0UHI7</accession>
<dbReference type="Pfam" id="PF01370">
    <property type="entry name" value="Epimerase"/>
    <property type="match status" value="1"/>
</dbReference>
<dbReference type="Proteomes" id="UP001179181">
    <property type="component" value="Unassembled WGS sequence"/>
</dbReference>
<name>A0ABX0UHI7_9BACT</name>
<sequence>MSILVTGSAGHLGEGVVRTLRAQGKKAIGLDIQPSAFTDLVGSIVDRGFVEKAMEGVVHVIHTATLHKPHVGTHSKQDFIDTNISGTLNLLEEAASANVNSFVFTSTTSVFGEAMNPQPGQPAAWVTEELTPIPKNIYGVTKLAAENLCELLHRKSSMPIIVLRTSRFFPEDDDNALIRQEYDTVNVQALELLYRRLDIEDAVNVHLLALEKAASVGFGKFIVSATTPFAKEDLSMLRENAPEVISKYFPDCKSLFEKKGWKIFPNIERVYDSKLATKELGWQPGYDFAYVLQCLREGMDFRSPLAIEVGSKGYHQEQFDQGPYPVEI</sequence>
<dbReference type="RefSeq" id="WP_167268999.1">
    <property type="nucleotide sequence ID" value="NZ_JAASQJ010000002.1"/>
</dbReference>
<dbReference type="GO" id="GO:0003978">
    <property type="term" value="F:UDP-glucose 4-epimerase activity"/>
    <property type="evidence" value="ECO:0007669"/>
    <property type="project" value="UniProtKB-EC"/>
</dbReference>
<dbReference type="EC" id="5.1.3.2" evidence="2"/>